<accession>A0A401PL94</accession>
<dbReference type="GO" id="GO:0005634">
    <property type="term" value="C:nucleus"/>
    <property type="evidence" value="ECO:0007669"/>
    <property type="project" value="TreeGrafter"/>
</dbReference>
<dbReference type="PROSITE" id="PS01031">
    <property type="entry name" value="SHSP"/>
    <property type="match status" value="1"/>
</dbReference>
<dbReference type="InterPro" id="IPR008978">
    <property type="entry name" value="HSP20-like_chaperone"/>
</dbReference>
<dbReference type="InterPro" id="IPR001436">
    <property type="entry name" value="Alpha-crystallin/sHSP_animal"/>
</dbReference>
<dbReference type="EMBL" id="BFAA01000772">
    <property type="protein sequence ID" value="GCB73883.1"/>
    <property type="molecule type" value="Genomic_DNA"/>
</dbReference>
<feature type="non-terminal residue" evidence="5">
    <location>
        <position position="1"/>
    </location>
</feature>
<dbReference type="GO" id="GO:0051082">
    <property type="term" value="F:unfolded protein binding"/>
    <property type="evidence" value="ECO:0007669"/>
    <property type="project" value="TreeGrafter"/>
</dbReference>
<sequence length="294" mass="33844">ASPSANLPFYQGSILFQFEVFPLPPTSPLWKMSLSHPFVRRRCDPFRSCYIPSRLLDQDFGLPPLSEEPLRDWMEWVENQLNTSSPRRSHSDPADSAAPSHCLPSLQQQLSGGMSLIQQTVGNWKISLDVKHFTPEELQVKIQKGYLEISGSHKERQDQHGFISRNFTRKYKFPPDVDTLSVTSSLTSDGILIVEAPLPNPAVQVPVEIMVPVQKEMKSEAEKEVDTEKDKEIEKEVEQDKEPEVEHEKEPEEDQEVPREQDKDKETQQEREPEKEEAEQEKVVQQEEEKEVTQ</sequence>
<proteinExistence type="inferred from homology"/>
<gene>
    <name evidence="5" type="ORF">scyTo_0002965</name>
</gene>
<dbReference type="Proteomes" id="UP000288216">
    <property type="component" value="Unassembled WGS sequence"/>
</dbReference>
<dbReference type="Gene3D" id="2.60.40.790">
    <property type="match status" value="1"/>
</dbReference>
<evidence type="ECO:0000256" key="1">
    <source>
        <dbReference type="PROSITE-ProRule" id="PRU00285"/>
    </source>
</evidence>
<dbReference type="GO" id="GO:0042026">
    <property type="term" value="P:protein refolding"/>
    <property type="evidence" value="ECO:0007669"/>
    <property type="project" value="TreeGrafter"/>
</dbReference>
<evidence type="ECO:0000313" key="6">
    <source>
        <dbReference type="Proteomes" id="UP000288216"/>
    </source>
</evidence>
<comment type="similarity">
    <text evidence="1 2">Belongs to the small heat shock protein (HSP20) family.</text>
</comment>
<dbReference type="GO" id="GO:0009408">
    <property type="term" value="P:response to heat"/>
    <property type="evidence" value="ECO:0007669"/>
    <property type="project" value="TreeGrafter"/>
</dbReference>
<dbReference type="PANTHER" id="PTHR45640">
    <property type="entry name" value="HEAT SHOCK PROTEIN HSP-12.2-RELATED"/>
    <property type="match status" value="1"/>
</dbReference>
<evidence type="ECO:0000313" key="5">
    <source>
        <dbReference type="EMBL" id="GCB73883.1"/>
    </source>
</evidence>
<keyword evidence="6" id="KW-1185">Reference proteome</keyword>
<name>A0A401PL94_SCYTO</name>
<dbReference type="Pfam" id="PF00011">
    <property type="entry name" value="HSP20"/>
    <property type="match status" value="1"/>
</dbReference>
<feature type="domain" description="SHSP" evidence="4">
    <location>
        <begin position="105"/>
        <end position="214"/>
    </location>
</feature>
<dbReference type="OrthoDB" id="1431247at2759"/>
<feature type="region of interest" description="Disordered" evidence="3">
    <location>
        <begin position="82"/>
        <end position="102"/>
    </location>
</feature>
<dbReference type="PRINTS" id="PR00299">
    <property type="entry name" value="ACRYSTALLIN"/>
</dbReference>
<dbReference type="GO" id="GO:0043066">
    <property type="term" value="P:negative regulation of apoptotic process"/>
    <property type="evidence" value="ECO:0007669"/>
    <property type="project" value="TreeGrafter"/>
</dbReference>
<dbReference type="AlphaFoldDB" id="A0A401PL94"/>
<dbReference type="SUPFAM" id="SSF49764">
    <property type="entry name" value="HSP20-like chaperones"/>
    <property type="match status" value="1"/>
</dbReference>
<reference evidence="5 6" key="1">
    <citation type="journal article" date="2018" name="Nat. Ecol. Evol.">
        <title>Shark genomes provide insights into elasmobranch evolution and the origin of vertebrates.</title>
        <authorList>
            <person name="Hara Y"/>
            <person name="Yamaguchi K"/>
            <person name="Onimaru K"/>
            <person name="Kadota M"/>
            <person name="Koyanagi M"/>
            <person name="Keeley SD"/>
            <person name="Tatsumi K"/>
            <person name="Tanaka K"/>
            <person name="Motone F"/>
            <person name="Kageyama Y"/>
            <person name="Nozu R"/>
            <person name="Adachi N"/>
            <person name="Nishimura O"/>
            <person name="Nakagawa R"/>
            <person name="Tanegashima C"/>
            <person name="Kiyatake I"/>
            <person name="Matsumoto R"/>
            <person name="Murakumo K"/>
            <person name="Nishida K"/>
            <person name="Terakita A"/>
            <person name="Kuratani S"/>
            <person name="Sato K"/>
            <person name="Hyodo S Kuraku.S."/>
        </authorList>
    </citation>
    <scope>NUCLEOTIDE SEQUENCE [LARGE SCALE GENOMIC DNA]</scope>
</reference>
<organism evidence="5 6">
    <name type="scientific">Scyliorhinus torazame</name>
    <name type="common">Cloudy catshark</name>
    <name type="synonym">Catulus torazame</name>
    <dbReference type="NCBI Taxonomy" id="75743"/>
    <lineage>
        <taxon>Eukaryota</taxon>
        <taxon>Metazoa</taxon>
        <taxon>Chordata</taxon>
        <taxon>Craniata</taxon>
        <taxon>Vertebrata</taxon>
        <taxon>Chondrichthyes</taxon>
        <taxon>Elasmobranchii</taxon>
        <taxon>Galeomorphii</taxon>
        <taxon>Galeoidea</taxon>
        <taxon>Carcharhiniformes</taxon>
        <taxon>Scyliorhinidae</taxon>
        <taxon>Scyliorhinus</taxon>
    </lineage>
</organism>
<dbReference type="STRING" id="75743.A0A401PL94"/>
<dbReference type="InterPro" id="IPR002068">
    <property type="entry name" value="A-crystallin/Hsp20_dom"/>
</dbReference>
<comment type="caution">
    <text evidence="5">The sequence shown here is derived from an EMBL/GenBank/DDBJ whole genome shotgun (WGS) entry which is preliminary data.</text>
</comment>
<dbReference type="GO" id="GO:0005737">
    <property type="term" value="C:cytoplasm"/>
    <property type="evidence" value="ECO:0007669"/>
    <property type="project" value="TreeGrafter"/>
</dbReference>
<protein>
    <recommendedName>
        <fullName evidence="4">SHSP domain-containing protein</fullName>
    </recommendedName>
</protein>
<evidence type="ECO:0000256" key="3">
    <source>
        <dbReference type="SAM" id="MobiDB-lite"/>
    </source>
</evidence>
<dbReference type="OMA" id="AREWMEW"/>
<feature type="region of interest" description="Disordered" evidence="3">
    <location>
        <begin position="217"/>
        <end position="294"/>
    </location>
</feature>
<evidence type="ECO:0000256" key="2">
    <source>
        <dbReference type="RuleBase" id="RU003616"/>
    </source>
</evidence>
<evidence type="ECO:0000259" key="4">
    <source>
        <dbReference type="PROSITE" id="PS01031"/>
    </source>
</evidence>
<dbReference type="PANTHER" id="PTHR45640:SF7">
    <property type="entry name" value="HEAT SHOCK PROTEIN BETA-1"/>
    <property type="match status" value="1"/>
</dbReference>